<dbReference type="SUPFAM" id="SSF81606">
    <property type="entry name" value="PP2C-like"/>
    <property type="match status" value="1"/>
</dbReference>
<dbReference type="InterPro" id="IPR015655">
    <property type="entry name" value="PP2C"/>
</dbReference>
<dbReference type="InterPro" id="IPR001932">
    <property type="entry name" value="PPM-type_phosphatase-like_dom"/>
</dbReference>
<comment type="similarity">
    <text evidence="2">Belongs to the PP2C family.</text>
</comment>
<comment type="cofactor">
    <cofactor evidence="1">
        <name>Mn(2+)</name>
        <dbReference type="ChEBI" id="CHEBI:29035"/>
    </cofactor>
</comment>
<dbReference type="OrthoDB" id="659at2759"/>
<dbReference type="Proteomes" id="UP000054383">
    <property type="component" value="Unassembled WGS sequence"/>
</dbReference>
<dbReference type="PANTHER" id="PTHR13832">
    <property type="entry name" value="PROTEIN PHOSPHATASE 2C"/>
    <property type="match status" value="1"/>
</dbReference>
<dbReference type="CDD" id="cd00143">
    <property type="entry name" value="PP2Cc"/>
    <property type="match status" value="1"/>
</dbReference>
<name>A0A0U1LXG7_TALIS</name>
<reference evidence="10 11" key="1">
    <citation type="submission" date="2015-04" db="EMBL/GenBank/DDBJ databases">
        <authorList>
            <person name="Syromyatnikov M.Y."/>
            <person name="Popov V.N."/>
        </authorList>
    </citation>
    <scope>NUCLEOTIDE SEQUENCE [LARGE SCALE GENOMIC DNA]</scope>
    <source>
        <strain evidence="10">WF-38-12</strain>
    </source>
</reference>
<evidence type="ECO:0000256" key="3">
    <source>
        <dbReference type="ARBA" id="ARBA00013081"/>
    </source>
</evidence>
<evidence type="ECO:0000256" key="2">
    <source>
        <dbReference type="ARBA" id="ARBA00006702"/>
    </source>
</evidence>
<keyword evidence="7" id="KW-0904">Protein phosphatase</keyword>
<dbReference type="EC" id="3.1.3.16" evidence="3"/>
<evidence type="ECO:0000259" key="9">
    <source>
        <dbReference type="PROSITE" id="PS51746"/>
    </source>
</evidence>
<dbReference type="STRING" id="28573.A0A0U1LXG7"/>
<evidence type="ECO:0000256" key="5">
    <source>
        <dbReference type="ARBA" id="ARBA00022801"/>
    </source>
</evidence>
<proteinExistence type="inferred from homology"/>
<dbReference type="OMA" id="HVMKLSM"/>
<dbReference type="GO" id="GO:0004722">
    <property type="term" value="F:protein serine/threonine phosphatase activity"/>
    <property type="evidence" value="ECO:0007669"/>
    <property type="project" value="UniProtKB-EC"/>
</dbReference>
<evidence type="ECO:0000256" key="7">
    <source>
        <dbReference type="ARBA" id="ARBA00022912"/>
    </source>
</evidence>
<gene>
    <name evidence="10" type="ORF">PISL3812_05095</name>
</gene>
<dbReference type="SMART" id="SM00332">
    <property type="entry name" value="PP2Cc"/>
    <property type="match status" value="1"/>
</dbReference>
<dbReference type="AlphaFoldDB" id="A0A0U1LXG7"/>
<sequence>MLLPDQFPASKSTDRFALFATYDGHGSEMVSEHVRQNIPHLLVGRPEFAEGDYEIAIARAFSEEDALLLKHAMEEDIEPVIAGSTVALCLVNLTKGIMVVGNVGDSHILLAKRDPQEESIVWQDRLTTAHKPDTEAEKKRIEDAGGAVHVYRGTARLGSLNMSRALGDLQYKNPINTFDISGAPKSKRANAALPAERGNLLSNEPHARTINLDPSSQYVLLCSTDGVSDIIDERMLMEEVIGDFVKGWRAADIAKDVTNAAARLPHSDNCTCVVVFFDGIQSSPM</sequence>
<feature type="domain" description="PPM-type phosphatase" evidence="9">
    <location>
        <begin position="1"/>
        <end position="277"/>
    </location>
</feature>
<dbReference type="GO" id="GO:0046872">
    <property type="term" value="F:metal ion binding"/>
    <property type="evidence" value="ECO:0007669"/>
    <property type="project" value="UniProtKB-KW"/>
</dbReference>
<accession>A0A0U1LXG7</accession>
<dbReference type="EMBL" id="CVMT01000004">
    <property type="protein sequence ID" value="CRG88068.1"/>
    <property type="molecule type" value="Genomic_DNA"/>
</dbReference>
<keyword evidence="5" id="KW-0378">Hydrolase</keyword>
<organism evidence="10 11">
    <name type="scientific">Talaromyces islandicus</name>
    <name type="common">Penicillium islandicum</name>
    <dbReference type="NCBI Taxonomy" id="28573"/>
    <lineage>
        <taxon>Eukaryota</taxon>
        <taxon>Fungi</taxon>
        <taxon>Dikarya</taxon>
        <taxon>Ascomycota</taxon>
        <taxon>Pezizomycotina</taxon>
        <taxon>Eurotiomycetes</taxon>
        <taxon>Eurotiomycetidae</taxon>
        <taxon>Eurotiales</taxon>
        <taxon>Trichocomaceae</taxon>
        <taxon>Talaromyces</taxon>
        <taxon>Talaromyces sect. Islandici</taxon>
    </lineage>
</organism>
<keyword evidence="4" id="KW-0479">Metal-binding</keyword>
<keyword evidence="11" id="KW-1185">Reference proteome</keyword>
<dbReference type="Pfam" id="PF00481">
    <property type="entry name" value="PP2C"/>
    <property type="match status" value="1"/>
</dbReference>
<evidence type="ECO:0000256" key="6">
    <source>
        <dbReference type="ARBA" id="ARBA00022842"/>
    </source>
</evidence>
<dbReference type="InterPro" id="IPR036457">
    <property type="entry name" value="PPM-type-like_dom_sf"/>
</dbReference>
<protein>
    <recommendedName>
        <fullName evidence="3">protein-serine/threonine phosphatase</fullName>
        <ecNumber evidence="3">3.1.3.16</ecNumber>
    </recommendedName>
</protein>
<keyword evidence="8" id="KW-0464">Manganese</keyword>
<dbReference type="PROSITE" id="PS51746">
    <property type="entry name" value="PPM_2"/>
    <property type="match status" value="1"/>
</dbReference>
<dbReference type="PANTHER" id="PTHR13832:SF803">
    <property type="entry name" value="PROTEIN PHOSPHATASE 1G"/>
    <property type="match status" value="1"/>
</dbReference>
<dbReference type="Gene3D" id="3.60.40.10">
    <property type="entry name" value="PPM-type phosphatase domain"/>
    <property type="match status" value="1"/>
</dbReference>
<evidence type="ECO:0000313" key="10">
    <source>
        <dbReference type="EMBL" id="CRG88068.1"/>
    </source>
</evidence>
<evidence type="ECO:0000256" key="8">
    <source>
        <dbReference type="ARBA" id="ARBA00023211"/>
    </source>
</evidence>
<keyword evidence="6" id="KW-0460">Magnesium</keyword>
<evidence type="ECO:0000313" key="11">
    <source>
        <dbReference type="Proteomes" id="UP000054383"/>
    </source>
</evidence>
<evidence type="ECO:0000256" key="1">
    <source>
        <dbReference type="ARBA" id="ARBA00001936"/>
    </source>
</evidence>
<evidence type="ECO:0000256" key="4">
    <source>
        <dbReference type="ARBA" id="ARBA00022723"/>
    </source>
</evidence>